<keyword evidence="2" id="KW-0472">Membrane</keyword>
<feature type="compositionally biased region" description="Basic and acidic residues" evidence="1">
    <location>
        <begin position="157"/>
        <end position="174"/>
    </location>
</feature>
<name>A0ABY0GS14_9PEZI</name>
<evidence type="ECO:0000256" key="1">
    <source>
        <dbReference type="SAM" id="MobiDB-lite"/>
    </source>
</evidence>
<feature type="transmembrane region" description="Helical" evidence="2">
    <location>
        <begin position="29"/>
        <end position="46"/>
    </location>
</feature>
<proteinExistence type="predicted"/>
<keyword evidence="2" id="KW-0812">Transmembrane</keyword>
<evidence type="ECO:0000313" key="3">
    <source>
        <dbReference type="EMBL" id="RYO75240.1"/>
    </source>
</evidence>
<comment type="caution">
    <text evidence="3">The sequence shown here is derived from an EMBL/GenBank/DDBJ whole genome shotgun (WGS) entry which is preliminary data.</text>
</comment>
<dbReference type="PANTHER" id="PTHR35043">
    <property type="entry name" value="TRANSCRIPTION FACTOR DOMAIN-CONTAINING PROTEIN"/>
    <property type="match status" value="1"/>
</dbReference>
<feature type="region of interest" description="Disordered" evidence="1">
    <location>
        <begin position="138"/>
        <end position="174"/>
    </location>
</feature>
<keyword evidence="4" id="KW-1185">Reference proteome</keyword>
<dbReference type="PANTHER" id="PTHR35043:SF7">
    <property type="entry name" value="TRANSCRIPTION FACTOR DOMAIN-CONTAINING PROTEIN"/>
    <property type="match status" value="1"/>
</dbReference>
<feature type="transmembrane region" description="Helical" evidence="2">
    <location>
        <begin position="58"/>
        <end position="83"/>
    </location>
</feature>
<gene>
    <name evidence="3" type="ORF">DL762_010108</name>
</gene>
<reference evidence="3 4" key="1">
    <citation type="submission" date="2018-06" db="EMBL/GenBank/DDBJ databases">
        <title>Complete Genomes of Monosporascus.</title>
        <authorList>
            <person name="Robinson A.J."/>
            <person name="Natvig D.O."/>
        </authorList>
    </citation>
    <scope>NUCLEOTIDE SEQUENCE [LARGE SCALE GENOMIC DNA]</scope>
    <source>
        <strain evidence="3 4">CBS 609.92</strain>
    </source>
</reference>
<evidence type="ECO:0000256" key="2">
    <source>
        <dbReference type="SAM" id="Phobius"/>
    </source>
</evidence>
<sequence>MEVFYPNCIFPDDEAGIVATPDMCGTIDIVWSCLAVVLLCTWVVLHENVPAEGDTDRNWFWGLFLEAYLIAQKTCSFGFALFAPELFTGKAMMGLYFAHHVRDIMKETVKEGEVNWTISHAFLANMGGFAIEFNEDAKVPESSPDTPADEQPPTEQHNAERLAVDISEQKLGKS</sequence>
<evidence type="ECO:0000313" key="4">
    <source>
        <dbReference type="Proteomes" id="UP000294003"/>
    </source>
</evidence>
<dbReference type="EMBL" id="QJNS01000706">
    <property type="protein sequence ID" value="RYO75240.1"/>
    <property type="molecule type" value="Genomic_DNA"/>
</dbReference>
<protein>
    <submittedName>
        <fullName evidence="3">Uncharacterized protein</fullName>
    </submittedName>
</protein>
<organism evidence="3 4">
    <name type="scientific">Monosporascus cannonballus</name>
    <dbReference type="NCBI Taxonomy" id="155416"/>
    <lineage>
        <taxon>Eukaryota</taxon>
        <taxon>Fungi</taxon>
        <taxon>Dikarya</taxon>
        <taxon>Ascomycota</taxon>
        <taxon>Pezizomycotina</taxon>
        <taxon>Sordariomycetes</taxon>
        <taxon>Xylariomycetidae</taxon>
        <taxon>Xylariales</taxon>
        <taxon>Xylariales incertae sedis</taxon>
        <taxon>Monosporascus</taxon>
    </lineage>
</organism>
<keyword evidence="2" id="KW-1133">Transmembrane helix</keyword>
<accession>A0ABY0GS14</accession>
<dbReference type="Proteomes" id="UP000294003">
    <property type="component" value="Unassembled WGS sequence"/>
</dbReference>